<proteinExistence type="predicted"/>
<dbReference type="Pfam" id="PF05155">
    <property type="entry name" value="G2P_X_C"/>
    <property type="match status" value="1"/>
</dbReference>
<sequence>MSPICDWLTGVHRYRIPVRSTEGGRIMKIDRDGCIEWERRDWEQIRCPSSDTSLRIRCDGEKLQFSGNVGRFQQTDNVKGIGVVQCVERFGGILRDLGFDVRMFGSVLSQGTVAESGTTISRVDLAGNFKVSDYKAWSTILLQRPIFRRQPRLGKYGPTWGYESRRANWWKAKVYDKQAEQDGKRGPYDGATLARFEIQLGSEYLKREGLNYLNVWNQKSEGEDMAQVIYGRFLNEIQREQVGVEDWSEIPFRLRTYAILWRDGQLPQMSRSTFFRVRSRLKDYGIDISVPCNVLSLSKRVRSIDLVQVDALRQVA</sequence>
<name>A0A7Z7HTF4_9PROT</name>
<gene>
    <name evidence="3" type="ORF">SDENCHOL_20347</name>
</gene>
<dbReference type="InterPro" id="IPR022688">
    <property type="entry name" value="G2P_C"/>
</dbReference>
<dbReference type="EMBL" id="LT837803">
    <property type="protein sequence ID" value="SMB27282.1"/>
    <property type="molecule type" value="Genomic_DNA"/>
</dbReference>
<dbReference type="Pfam" id="PF05144">
    <property type="entry name" value="Phage_CRI"/>
    <property type="match status" value="1"/>
</dbReference>
<reference evidence="3" key="1">
    <citation type="submission" date="2017-03" db="EMBL/GenBank/DDBJ databases">
        <authorList>
            <consortium name="AG Boll"/>
        </authorList>
    </citation>
    <scope>NUCLEOTIDE SEQUENCE [LARGE SCALE GENOMIC DNA]</scope>
    <source>
        <strain evidence="3">Chol</strain>
    </source>
</reference>
<evidence type="ECO:0000313" key="3">
    <source>
        <dbReference type="EMBL" id="SMB27282.1"/>
    </source>
</evidence>
<organism evidence="3 4">
    <name type="scientific">Sterolibacterium denitrificans</name>
    <dbReference type="NCBI Taxonomy" id="157592"/>
    <lineage>
        <taxon>Bacteria</taxon>
        <taxon>Pseudomonadati</taxon>
        <taxon>Pseudomonadota</taxon>
        <taxon>Betaproteobacteria</taxon>
        <taxon>Nitrosomonadales</taxon>
        <taxon>Sterolibacteriaceae</taxon>
        <taxon>Sterolibacterium</taxon>
    </lineage>
</organism>
<evidence type="ECO:0000259" key="2">
    <source>
        <dbReference type="Pfam" id="PF05155"/>
    </source>
</evidence>
<dbReference type="RefSeq" id="WP_154716862.1">
    <property type="nucleotide sequence ID" value="NZ_LT837803.1"/>
</dbReference>
<feature type="domain" description="Replication-associated protein G2P N-terminal" evidence="1">
    <location>
        <begin position="17"/>
        <end position="218"/>
    </location>
</feature>
<evidence type="ECO:0000259" key="1">
    <source>
        <dbReference type="Pfam" id="PF05144"/>
    </source>
</evidence>
<protein>
    <recommendedName>
        <fullName evidence="5">Replication-associated protein G2P N-terminal domain-containing protein</fullName>
    </recommendedName>
</protein>
<keyword evidence="4" id="KW-1185">Reference proteome</keyword>
<evidence type="ECO:0000313" key="4">
    <source>
        <dbReference type="Proteomes" id="UP000242886"/>
    </source>
</evidence>
<dbReference type="AlphaFoldDB" id="A0A7Z7HTF4"/>
<accession>A0A7Z7HTF4</accession>
<dbReference type="GO" id="GO:0006260">
    <property type="term" value="P:DNA replication"/>
    <property type="evidence" value="ECO:0007669"/>
    <property type="project" value="InterPro"/>
</dbReference>
<evidence type="ECO:0008006" key="5">
    <source>
        <dbReference type="Google" id="ProtNLM"/>
    </source>
</evidence>
<feature type="domain" description="Replication-associated protein G2P C-terminal" evidence="2">
    <location>
        <begin position="256"/>
        <end position="310"/>
    </location>
</feature>
<dbReference type="Proteomes" id="UP000242886">
    <property type="component" value="Chromosome SDENCHOL"/>
</dbReference>
<dbReference type="InterPro" id="IPR022686">
    <property type="entry name" value="G2P_N"/>
</dbReference>